<dbReference type="EMBL" id="LR796916">
    <property type="protein sequence ID" value="CAB4175375.1"/>
    <property type="molecule type" value="Genomic_DNA"/>
</dbReference>
<evidence type="ECO:0000313" key="3">
    <source>
        <dbReference type="EMBL" id="CAB4193696.1"/>
    </source>
</evidence>
<organism evidence="3">
    <name type="scientific">uncultured Caudovirales phage</name>
    <dbReference type="NCBI Taxonomy" id="2100421"/>
    <lineage>
        <taxon>Viruses</taxon>
        <taxon>Duplodnaviria</taxon>
        <taxon>Heunggongvirae</taxon>
        <taxon>Uroviricota</taxon>
        <taxon>Caudoviricetes</taxon>
        <taxon>Peduoviridae</taxon>
        <taxon>Maltschvirus</taxon>
        <taxon>Maltschvirus maltsch</taxon>
    </lineage>
</organism>
<protein>
    <submittedName>
        <fullName evidence="3">Uncharacterized protein</fullName>
    </submittedName>
</protein>
<reference evidence="3" key="1">
    <citation type="submission" date="2020-05" db="EMBL/GenBank/DDBJ databases">
        <authorList>
            <person name="Chiriac C."/>
            <person name="Salcher M."/>
            <person name="Ghai R."/>
            <person name="Kavagutti S V."/>
        </authorList>
    </citation>
    <scope>NUCLEOTIDE SEQUENCE</scope>
</reference>
<dbReference type="EMBL" id="LR797195">
    <property type="protein sequence ID" value="CAB4193696.1"/>
    <property type="molecule type" value="Genomic_DNA"/>
</dbReference>
<gene>
    <name evidence="3" type="ORF">UFOVP1247_126</name>
    <name evidence="2" type="ORF">UFOVP970_166</name>
</gene>
<evidence type="ECO:0000256" key="1">
    <source>
        <dbReference type="SAM" id="MobiDB-lite"/>
    </source>
</evidence>
<evidence type="ECO:0000313" key="2">
    <source>
        <dbReference type="EMBL" id="CAB4175375.1"/>
    </source>
</evidence>
<feature type="region of interest" description="Disordered" evidence="1">
    <location>
        <begin position="1"/>
        <end position="53"/>
    </location>
</feature>
<name>A0A6J5RH92_9CAUD</name>
<accession>A0A6J5RH92</accession>
<sequence>MARKHIKTMNERFMMSDTETKPTTAPPVTAPPVTRPGRPIPTKRPGEGEKSQPMAEYADMIDLFFEELEAVKDTPEGKKMIKNLYAKYVK</sequence>
<proteinExistence type="predicted"/>
<feature type="compositionally biased region" description="Pro residues" evidence="1">
    <location>
        <begin position="24"/>
        <end position="34"/>
    </location>
</feature>